<dbReference type="RefSeq" id="WP_282003714.1">
    <property type="nucleotide sequence ID" value="NZ_AP027151.1"/>
</dbReference>
<sequence>MEDKKSLVAPCGLDCFNCDIHESNLTAELAEVIHNARGVPKEQIACRGCRQQGGRHYHLPDGCATLECAKAKGVELCGDCADFPCPYLAPLADQAGRLVHNIKVYNLCRIGKIGLERWIAEEAGAMRHNYFTRPFVMGKGQAE</sequence>
<dbReference type="EMBL" id="AP027151">
    <property type="protein sequence ID" value="BDV42965.1"/>
    <property type="molecule type" value="Genomic_DNA"/>
</dbReference>
<dbReference type="Proteomes" id="UP001317705">
    <property type="component" value="Chromosome"/>
</dbReference>
<proteinExistence type="predicted"/>
<reference evidence="1 2" key="1">
    <citation type="submission" date="2022-12" db="EMBL/GenBank/DDBJ databases">
        <title>Polyphasic characterization of Geotalea uranireducens NIT-SL11 newly isolated from a complex of sewage sludge and microbially reduced graphene oxide.</title>
        <authorList>
            <person name="Xie L."/>
            <person name="Yoshida N."/>
            <person name="Meng L."/>
        </authorList>
    </citation>
    <scope>NUCLEOTIDE SEQUENCE [LARGE SCALE GENOMIC DNA]</scope>
    <source>
        <strain evidence="1 2">NIT-SL11</strain>
    </source>
</reference>
<name>A0ABM8EKI6_9BACT</name>
<gene>
    <name evidence="1" type="ORF">GURASL_18880</name>
</gene>
<accession>A0ABM8EKI6</accession>
<keyword evidence="2" id="KW-1185">Reference proteome</keyword>
<evidence type="ECO:0008006" key="3">
    <source>
        <dbReference type="Google" id="ProtNLM"/>
    </source>
</evidence>
<dbReference type="InterPro" id="IPR024227">
    <property type="entry name" value="DUF3795"/>
</dbReference>
<evidence type="ECO:0000313" key="1">
    <source>
        <dbReference type="EMBL" id="BDV42965.1"/>
    </source>
</evidence>
<dbReference type="Pfam" id="PF12675">
    <property type="entry name" value="DUF3795"/>
    <property type="match status" value="1"/>
</dbReference>
<protein>
    <recommendedName>
        <fullName evidence="3">DUF3795 domain-containing protein</fullName>
    </recommendedName>
</protein>
<evidence type="ECO:0000313" key="2">
    <source>
        <dbReference type="Proteomes" id="UP001317705"/>
    </source>
</evidence>
<organism evidence="1 2">
    <name type="scientific">Geotalea uraniireducens</name>
    <dbReference type="NCBI Taxonomy" id="351604"/>
    <lineage>
        <taxon>Bacteria</taxon>
        <taxon>Pseudomonadati</taxon>
        <taxon>Thermodesulfobacteriota</taxon>
        <taxon>Desulfuromonadia</taxon>
        <taxon>Geobacterales</taxon>
        <taxon>Geobacteraceae</taxon>
        <taxon>Geotalea</taxon>
    </lineage>
</organism>